<gene>
    <name evidence="3" type="ORF">GCM10010253_32890</name>
</gene>
<accession>A0ABQ2T9H0</accession>
<feature type="region of interest" description="Disordered" evidence="1">
    <location>
        <begin position="189"/>
        <end position="215"/>
    </location>
</feature>
<sequence length="215" mass="23160">MTPKLFHRPPPVGDTERPVPRWAMRLAHALPLLLLPACLWRLPFALHFEMGQVQTGDLPAYWLSIPYVLGLSVLTEAIAILTTGLVRGWGEVAPAWIPLIGGRRVRPMAAFVPAVLGGLILTFLFTAVPVGDDRDLTLYGVVDTVEYTSDAWQLLAAVCVSPIAAWGPITLALAIAYYRRRTARSANTAVCHGTSPTADPPGAQRPPRAGGAPRS</sequence>
<protein>
    <submittedName>
        <fullName evidence="3">Uncharacterized protein</fullName>
    </submittedName>
</protein>
<feature type="transmembrane region" description="Helical" evidence="2">
    <location>
        <begin position="26"/>
        <end position="48"/>
    </location>
</feature>
<feature type="transmembrane region" description="Helical" evidence="2">
    <location>
        <begin position="60"/>
        <end position="86"/>
    </location>
</feature>
<keyword evidence="2" id="KW-1133">Transmembrane helix</keyword>
<name>A0ABQ2T9H0_STRBA</name>
<organism evidence="3 4">
    <name type="scientific">Streptomyces badius</name>
    <dbReference type="NCBI Taxonomy" id="1941"/>
    <lineage>
        <taxon>Bacteria</taxon>
        <taxon>Bacillati</taxon>
        <taxon>Actinomycetota</taxon>
        <taxon>Actinomycetes</taxon>
        <taxon>Kitasatosporales</taxon>
        <taxon>Streptomycetaceae</taxon>
        <taxon>Streptomyces</taxon>
    </lineage>
</organism>
<evidence type="ECO:0000256" key="2">
    <source>
        <dbReference type="SAM" id="Phobius"/>
    </source>
</evidence>
<feature type="transmembrane region" description="Helical" evidence="2">
    <location>
        <begin position="151"/>
        <end position="178"/>
    </location>
</feature>
<reference evidence="4" key="1">
    <citation type="journal article" date="2019" name="Int. J. Syst. Evol. Microbiol.">
        <title>The Global Catalogue of Microorganisms (GCM) 10K type strain sequencing project: providing services to taxonomists for standard genome sequencing and annotation.</title>
        <authorList>
            <consortium name="The Broad Institute Genomics Platform"/>
            <consortium name="The Broad Institute Genome Sequencing Center for Infectious Disease"/>
            <person name="Wu L."/>
            <person name="Ma J."/>
        </authorList>
    </citation>
    <scope>NUCLEOTIDE SEQUENCE [LARGE SCALE GENOMIC DNA]</scope>
    <source>
        <strain evidence="4">JCM 4350</strain>
    </source>
</reference>
<evidence type="ECO:0000313" key="4">
    <source>
        <dbReference type="Proteomes" id="UP000659767"/>
    </source>
</evidence>
<feature type="transmembrane region" description="Helical" evidence="2">
    <location>
        <begin position="107"/>
        <end position="131"/>
    </location>
</feature>
<dbReference type="RefSeq" id="WP_199888421.1">
    <property type="nucleotide sequence ID" value="NZ_BMSZ01000008.1"/>
</dbReference>
<dbReference type="Proteomes" id="UP000659767">
    <property type="component" value="Unassembled WGS sequence"/>
</dbReference>
<dbReference type="EMBL" id="BMSZ01000008">
    <property type="protein sequence ID" value="GGS55740.1"/>
    <property type="molecule type" value="Genomic_DNA"/>
</dbReference>
<proteinExistence type="predicted"/>
<feature type="compositionally biased region" description="Low complexity" evidence="1">
    <location>
        <begin position="200"/>
        <end position="215"/>
    </location>
</feature>
<evidence type="ECO:0000256" key="1">
    <source>
        <dbReference type="SAM" id="MobiDB-lite"/>
    </source>
</evidence>
<comment type="caution">
    <text evidence="3">The sequence shown here is derived from an EMBL/GenBank/DDBJ whole genome shotgun (WGS) entry which is preliminary data.</text>
</comment>
<keyword evidence="4" id="KW-1185">Reference proteome</keyword>
<keyword evidence="2" id="KW-0812">Transmembrane</keyword>
<evidence type="ECO:0000313" key="3">
    <source>
        <dbReference type="EMBL" id="GGS55740.1"/>
    </source>
</evidence>
<keyword evidence="2" id="KW-0472">Membrane</keyword>